<dbReference type="UniPathway" id="UPA00588">
    <property type="reaction ID" value="UER00649"/>
</dbReference>
<dbReference type="PANTHER" id="PTHR23359">
    <property type="entry name" value="NUCLEOTIDE KINASE"/>
    <property type="match status" value="1"/>
</dbReference>
<dbReference type="NCBIfam" id="TIGR01351">
    <property type="entry name" value="adk"/>
    <property type="match status" value="1"/>
</dbReference>
<feature type="binding site" evidence="5">
    <location>
        <begin position="10"/>
        <end position="15"/>
    </location>
    <ligand>
        <name>ATP</name>
        <dbReference type="ChEBI" id="CHEBI:30616"/>
    </ligand>
</feature>
<dbReference type="PROSITE" id="PS00113">
    <property type="entry name" value="ADENYLATE_KINASE"/>
    <property type="match status" value="1"/>
</dbReference>
<feature type="binding site" evidence="5">
    <location>
        <begin position="57"/>
        <end position="59"/>
    </location>
    <ligand>
        <name>AMP</name>
        <dbReference type="ChEBI" id="CHEBI:456215"/>
    </ligand>
</feature>
<comment type="subunit">
    <text evidence="5 7">Monomer.</text>
</comment>
<dbReference type="InterPro" id="IPR033690">
    <property type="entry name" value="Adenylat_kinase_CS"/>
</dbReference>
<evidence type="ECO:0000259" key="9">
    <source>
        <dbReference type="Pfam" id="PF05191"/>
    </source>
</evidence>
<reference evidence="10" key="1">
    <citation type="submission" date="2015-09" db="EMBL/GenBank/DDBJ databases">
        <title>Draft Genome Sequences of Two Novel Amoeba-resistant Intranuclear Bacteria, Candidatus Berkiella cookevillensis and Candidatus Berkiella aquae.</title>
        <authorList>
            <person name="Mehari Y.T."/>
            <person name="Arivett B.A."/>
            <person name="Farone A.L."/>
            <person name="Gunderson J.H."/>
            <person name="Farone M.B."/>
        </authorList>
    </citation>
    <scope>NUCLEOTIDE SEQUENCE [LARGE SCALE GENOMIC DNA]</scope>
    <source>
        <strain evidence="10">CC99</strain>
    </source>
</reference>
<dbReference type="STRING" id="437022.CC99x_00341"/>
<dbReference type="GO" id="GO:0044209">
    <property type="term" value="P:AMP salvage"/>
    <property type="evidence" value="ECO:0007669"/>
    <property type="project" value="UniProtKB-UniRule"/>
</dbReference>
<keyword evidence="2 5" id="KW-0545">Nucleotide biosynthesis</keyword>
<dbReference type="PATRIC" id="fig|1590042.3.peg.358"/>
<evidence type="ECO:0000256" key="1">
    <source>
        <dbReference type="ARBA" id="ARBA00022679"/>
    </source>
</evidence>
<feature type="region of interest" description="LID" evidence="5">
    <location>
        <begin position="122"/>
        <end position="159"/>
    </location>
</feature>
<dbReference type="NCBIfam" id="NF001379">
    <property type="entry name" value="PRK00279.1-1"/>
    <property type="match status" value="1"/>
</dbReference>
<feature type="binding site" evidence="5">
    <location>
        <position position="156"/>
    </location>
    <ligand>
        <name>AMP</name>
        <dbReference type="ChEBI" id="CHEBI:456215"/>
    </ligand>
</feature>
<feature type="binding site" evidence="5">
    <location>
        <position position="123"/>
    </location>
    <ligand>
        <name>ATP</name>
        <dbReference type="ChEBI" id="CHEBI:30616"/>
    </ligand>
</feature>
<keyword evidence="1 5" id="KW-0808">Transferase</keyword>
<dbReference type="Pfam" id="PF05191">
    <property type="entry name" value="ADK_lid"/>
    <property type="match status" value="1"/>
</dbReference>
<reference evidence="11" key="2">
    <citation type="journal article" date="2016" name="Genome Announc.">
        <title>Draft Genome Sequences of Two Novel Amoeba-Resistant Intranuclear Bacteria, 'Candidatus Berkiella cookevillensis' and 'Candidatus Berkiella aquae'.</title>
        <authorList>
            <person name="Mehari Y.T."/>
            <person name="Arivett B.A."/>
            <person name="Farone A.L."/>
            <person name="Gunderson J.H."/>
            <person name="Farone M.B."/>
        </authorList>
    </citation>
    <scope>NUCLEOTIDE SEQUENCE</scope>
    <source>
        <strain evidence="11">CC99</strain>
    </source>
</reference>
<comment type="pathway">
    <text evidence="5">Purine metabolism; AMP biosynthesis via salvage pathway; AMP from ADP: step 1/1.</text>
</comment>
<feature type="binding site" evidence="5">
    <location>
        <position position="92"/>
    </location>
    <ligand>
        <name>AMP</name>
        <dbReference type="ChEBI" id="CHEBI:456215"/>
    </ligand>
</feature>
<evidence type="ECO:0000256" key="4">
    <source>
        <dbReference type="ARBA" id="ARBA00022777"/>
    </source>
</evidence>
<dbReference type="EC" id="2.7.4.3" evidence="5 7"/>
<comment type="similarity">
    <text evidence="5 6">Belongs to the adenylate kinase family.</text>
</comment>
<feature type="binding site" evidence="5">
    <location>
        <begin position="132"/>
        <end position="133"/>
    </location>
    <ligand>
        <name>ATP</name>
        <dbReference type="ChEBI" id="CHEBI:30616"/>
    </ligand>
</feature>
<evidence type="ECO:0000256" key="3">
    <source>
        <dbReference type="ARBA" id="ARBA00022741"/>
    </source>
</evidence>
<name>A0A0Q9YVL3_9GAMM</name>
<proteinExistence type="inferred from homology"/>
<dbReference type="FunFam" id="3.40.50.300:FF:000106">
    <property type="entry name" value="Adenylate kinase mitochondrial"/>
    <property type="match status" value="1"/>
</dbReference>
<feature type="binding site" evidence="5">
    <location>
        <begin position="85"/>
        <end position="88"/>
    </location>
    <ligand>
        <name>AMP</name>
        <dbReference type="ChEBI" id="CHEBI:456215"/>
    </ligand>
</feature>
<feature type="binding site" evidence="5">
    <location>
        <position position="36"/>
    </location>
    <ligand>
        <name>AMP</name>
        <dbReference type="ChEBI" id="CHEBI:456215"/>
    </ligand>
</feature>
<keyword evidence="5" id="KW-0963">Cytoplasm</keyword>
<dbReference type="HAMAP" id="MF_00235">
    <property type="entry name" value="Adenylate_kinase_Adk"/>
    <property type="match status" value="1"/>
</dbReference>
<evidence type="ECO:0000256" key="2">
    <source>
        <dbReference type="ARBA" id="ARBA00022727"/>
    </source>
</evidence>
<feature type="binding site" evidence="5">
    <location>
        <position position="31"/>
    </location>
    <ligand>
        <name>AMP</name>
        <dbReference type="ChEBI" id="CHEBI:456215"/>
    </ligand>
</feature>
<feature type="domain" description="Adenylate kinase active site lid" evidence="9">
    <location>
        <begin position="123"/>
        <end position="158"/>
    </location>
</feature>
<keyword evidence="5 7" id="KW-0067">ATP-binding</keyword>
<dbReference type="Pfam" id="PF00406">
    <property type="entry name" value="ADK"/>
    <property type="match status" value="1"/>
</dbReference>
<feature type="region of interest" description="Disordered" evidence="8">
    <location>
        <begin position="131"/>
        <end position="150"/>
    </location>
</feature>
<dbReference type="PRINTS" id="PR00094">
    <property type="entry name" value="ADENYLTKNASE"/>
</dbReference>
<feature type="binding site" evidence="5">
    <location>
        <position position="167"/>
    </location>
    <ligand>
        <name>AMP</name>
        <dbReference type="ChEBI" id="CHEBI:456215"/>
    </ligand>
</feature>
<evidence type="ECO:0000256" key="7">
    <source>
        <dbReference type="RuleBase" id="RU003331"/>
    </source>
</evidence>
<evidence type="ECO:0000313" key="12">
    <source>
        <dbReference type="Proteomes" id="UP000051494"/>
    </source>
</evidence>
<feature type="region of interest" description="NMP" evidence="5">
    <location>
        <begin position="30"/>
        <end position="59"/>
    </location>
</feature>
<dbReference type="InterPro" id="IPR027417">
    <property type="entry name" value="P-loop_NTPase"/>
</dbReference>
<dbReference type="CDD" id="cd01428">
    <property type="entry name" value="ADK"/>
    <property type="match status" value="1"/>
</dbReference>
<dbReference type="Gene3D" id="3.40.50.300">
    <property type="entry name" value="P-loop containing nucleotide triphosphate hydrolases"/>
    <property type="match status" value="1"/>
</dbReference>
<dbReference type="NCBIfam" id="NF001381">
    <property type="entry name" value="PRK00279.1-3"/>
    <property type="match status" value="1"/>
</dbReference>
<dbReference type="Proteomes" id="UP000051494">
    <property type="component" value="Unassembled WGS sequence"/>
</dbReference>
<keyword evidence="4 5" id="KW-0418">Kinase</keyword>
<comment type="catalytic activity">
    <reaction evidence="5 7">
        <text>AMP + ATP = 2 ADP</text>
        <dbReference type="Rhea" id="RHEA:12973"/>
        <dbReference type="ChEBI" id="CHEBI:30616"/>
        <dbReference type="ChEBI" id="CHEBI:456215"/>
        <dbReference type="ChEBI" id="CHEBI:456216"/>
        <dbReference type="EC" id="2.7.4.3"/>
    </reaction>
</comment>
<accession>A0A0Q9YVL3</accession>
<sequence>MRLILLGPPGAGKGTQSHFIKERYNIPQISTGDMLRQAVQDDTEIGRKAKFIMETGGLVPDDVIIELVQERIHKTDCEHGFLLDGFPRTLAQAKALSLTNISFDHVIEIDLDDEIIVKRLSGRWVHPASGRSYHVENNPPRKPFKDDFTGEPLVQRDDDQEVTIRKRLSVYRTQTQPVASYYLSMAAADKTNTLKFFKIDGSQPPLVIFEKIAQELE</sequence>
<dbReference type="InterPro" id="IPR007862">
    <property type="entry name" value="Adenylate_kinase_lid-dom"/>
</dbReference>
<comment type="function">
    <text evidence="5">Catalyzes the reversible transfer of the terminal phosphate group between ATP and AMP. Plays an important role in cellular energy homeostasis and in adenine nucleotide metabolism.</text>
</comment>
<gene>
    <name evidence="5 10" type="primary">adk</name>
    <name evidence="10" type="ORF">CC99x_00341</name>
    <name evidence="11" type="ORF">CC99x_005225</name>
</gene>
<evidence type="ECO:0000313" key="11">
    <source>
        <dbReference type="EMBL" id="MCS5708302.1"/>
    </source>
</evidence>
<keyword evidence="3 5" id="KW-0547">Nucleotide-binding</keyword>
<dbReference type="EMBL" id="LKHV01000001">
    <property type="protein sequence ID" value="KRG20120.1"/>
    <property type="molecule type" value="Genomic_DNA"/>
</dbReference>
<dbReference type="InterPro" id="IPR006259">
    <property type="entry name" value="Adenyl_kin_sub"/>
</dbReference>
<comment type="caution">
    <text evidence="10">The sequence shown here is derived from an EMBL/GenBank/DDBJ whole genome shotgun (WGS) entry which is preliminary data.</text>
</comment>
<evidence type="ECO:0000256" key="5">
    <source>
        <dbReference type="HAMAP-Rule" id="MF_00235"/>
    </source>
</evidence>
<dbReference type="AlphaFoldDB" id="A0A0Q9YVL3"/>
<dbReference type="SUPFAM" id="SSF52540">
    <property type="entry name" value="P-loop containing nucleoside triphosphate hydrolases"/>
    <property type="match status" value="1"/>
</dbReference>
<reference evidence="11" key="3">
    <citation type="submission" date="2021-06" db="EMBL/GenBank/DDBJ databases">
        <title>Genomic Description and Analysis of Intracellular Bacteria, Candidatus Berkiella cookevillensis and Candidatus Berkiella aquae.</title>
        <authorList>
            <person name="Kidane D.T."/>
            <person name="Mehari Y.T."/>
            <person name="Rice F.C."/>
            <person name="Arivett B.A."/>
            <person name="Farone A.L."/>
            <person name="Berk S.G."/>
            <person name="Farone M.B."/>
        </authorList>
    </citation>
    <scope>NUCLEOTIDE SEQUENCE</scope>
    <source>
        <strain evidence="11">CC99</strain>
    </source>
</reference>
<evidence type="ECO:0000256" key="6">
    <source>
        <dbReference type="RuleBase" id="RU003330"/>
    </source>
</evidence>
<evidence type="ECO:0000313" key="10">
    <source>
        <dbReference type="EMBL" id="KRG20120.1"/>
    </source>
</evidence>
<feature type="binding site" evidence="5">
    <location>
        <position position="203"/>
    </location>
    <ligand>
        <name>ATP</name>
        <dbReference type="ChEBI" id="CHEBI:30616"/>
    </ligand>
</feature>
<organism evidence="10">
    <name type="scientific">Candidatus Berkiella cookevillensis</name>
    <dbReference type="NCBI Taxonomy" id="437022"/>
    <lineage>
        <taxon>Bacteria</taxon>
        <taxon>Pseudomonadati</taxon>
        <taxon>Pseudomonadota</taxon>
        <taxon>Gammaproteobacteria</taxon>
        <taxon>Candidatus Berkiellales</taxon>
        <taxon>Candidatus Berkiellaceae</taxon>
        <taxon>Candidatus Berkiella</taxon>
    </lineage>
</organism>
<evidence type="ECO:0000256" key="8">
    <source>
        <dbReference type="SAM" id="MobiDB-lite"/>
    </source>
</evidence>
<dbReference type="GO" id="GO:0005737">
    <property type="term" value="C:cytoplasm"/>
    <property type="evidence" value="ECO:0007669"/>
    <property type="project" value="UniProtKB-SubCell"/>
</dbReference>
<dbReference type="GO" id="GO:0005524">
    <property type="term" value="F:ATP binding"/>
    <property type="evidence" value="ECO:0007669"/>
    <property type="project" value="UniProtKB-UniRule"/>
</dbReference>
<dbReference type="InterPro" id="IPR000850">
    <property type="entry name" value="Adenylat/UMP-CMP_kin"/>
</dbReference>
<dbReference type="EMBL" id="LKHV02000001">
    <property type="protein sequence ID" value="MCS5708302.1"/>
    <property type="molecule type" value="Genomic_DNA"/>
</dbReference>
<comment type="subcellular location">
    <subcellularLocation>
        <location evidence="5 7">Cytoplasm</location>
    </subcellularLocation>
</comment>
<dbReference type="OrthoDB" id="9805030at2"/>
<protein>
    <recommendedName>
        <fullName evidence="5 7">Adenylate kinase</fullName>
        <shortName evidence="5">AK</shortName>
        <ecNumber evidence="5 7">2.7.4.3</ecNumber>
    </recommendedName>
    <alternativeName>
        <fullName evidence="5">ATP-AMP transphosphorylase</fullName>
    </alternativeName>
    <alternativeName>
        <fullName evidence="5">ATP:AMP phosphotransferase</fullName>
    </alternativeName>
    <alternativeName>
        <fullName evidence="5">Adenylate monophosphate kinase</fullName>
    </alternativeName>
</protein>
<dbReference type="GO" id="GO:0004017">
    <property type="term" value="F:AMP kinase activity"/>
    <property type="evidence" value="ECO:0007669"/>
    <property type="project" value="UniProtKB-UniRule"/>
</dbReference>
<comment type="caution">
    <text evidence="5">Lacks conserved residue(s) required for the propagation of feature annotation.</text>
</comment>
<keyword evidence="12" id="KW-1185">Reference proteome</keyword>
<comment type="domain">
    <text evidence="5">Consists of three domains, a large central CORE domain and two small peripheral domains, NMPbind and LID, which undergo movements during catalysis. The LID domain closes over the site of phosphoryl transfer upon ATP binding. Assembling and dissambling the active center during each catalytic cycle provides an effective means to prevent ATP hydrolysis.</text>
</comment>
<dbReference type="RefSeq" id="WP_057622985.1">
    <property type="nucleotide sequence ID" value="NZ_LKHV02000001.1"/>
</dbReference>